<accession>A0A8K1HKS6</accession>
<feature type="compositionally biased region" description="Basic residues" evidence="1">
    <location>
        <begin position="1"/>
        <end position="18"/>
    </location>
</feature>
<name>A0A8K1HKS6_9VIRU</name>
<organism evidence="2">
    <name type="scientific">Giant panda feces-associated gemycircularvirus</name>
    <dbReference type="NCBI Taxonomy" id="2864014"/>
    <lineage>
        <taxon>Viruses</taxon>
        <taxon>Monodnaviria</taxon>
        <taxon>Shotokuvirae</taxon>
        <taxon>Cressdnaviricota</taxon>
        <taxon>Repensiviricetes</taxon>
        <taxon>Geplafuvirales</taxon>
        <taxon>Genomoviridae</taxon>
        <taxon>Gemycircularvirus</taxon>
    </lineage>
</organism>
<evidence type="ECO:0000313" key="2">
    <source>
        <dbReference type="EMBL" id="UBJ26240.1"/>
    </source>
</evidence>
<feature type="compositionally biased region" description="Basic residues" evidence="1">
    <location>
        <begin position="26"/>
        <end position="42"/>
    </location>
</feature>
<feature type="region of interest" description="Disordered" evidence="1">
    <location>
        <begin position="1"/>
        <end position="54"/>
    </location>
</feature>
<evidence type="ECO:0000256" key="1">
    <source>
        <dbReference type="SAM" id="MobiDB-lite"/>
    </source>
</evidence>
<dbReference type="EMBL" id="MZ556158">
    <property type="protein sequence ID" value="UBJ26240.1"/>
    <property type="molecule type" value="Genomic_DNA"/>
</dbReference>
<sequence length="320" mass="36590">MPRFSGRRSRYARRRAPRRGSGGYRRYSRRSIGRRRAPRRSRGSGSRRLIDRMSRKKRDTMLSAAFSTQDASPESPLTLGTPLWLSAAQSEAGESWQRTAFLLHSPSHRFMAPQNYYSPAQRGATRTFVKGYAQSYQLKPNSNDVWWHRRICFSVKKFTDSDYTAIMSTLGAQQSPGVISWIPMRNLSAGPTETPYRQVRQLATELLFRGTFGIDYVDYFLAKIDTTRVNLHSDRTKKTSSGNNVPNPVTYKFYDSINKSIVYDDEENGILLNISPTSVESKPGIGDIYVLDMFHCPMSDSADDDIVISTNSTYYWHERN</sequence>
<protein>
    <submittedName>
        <fullName evidence="2">Capsid protein</fullName>
    </submittedName>
</protein>
<proteinExistence type="predicted"/>
<reference evidence="2" key="1">
    <citation type="submission" date="2021-07" db="EMBL/GenBank/DDBJ databases">
        <title>Communication and adaptive evolution of viruses within giant pandas and their associated organisms in a local ecological environment.</title>
        <authorList>
            <person name="Zhao M."/>
            <person name="Liu S."/>
            <person name="Zhang W."/>
        </authorList>
    </citation>
    <scope>NUCLEOTIDE SEQUENCE</scope>
    <source>
        <strain evidence="2">Gpf275geno01-12</strain>
    </source>
</reference>